<keyword evidence="11 12" id="KW-0407">Ion channel</keyword>
<evidence type="ECO:0000256" key="4">
    <source>
        <dbReference type="ARBA" id="ARBA00022475"/>
    </source>
</evidence>
<dbReference type="FunCoup" id="G0PHP3">
    <property type="interactions" value="12"/>
</dbReference>
<proteinExistence type="inferred from homology"/>
<dbReference type="PANTHER" id="PTHR11893:SF17">
    <property type="entry name" value="INNEXIN"/>
    <property type="match status" value="1"/>
</dbReference>
<accession>G0PHP3</accession>
<dbReference type="Pfam" id="PF00876">
    <property type="entry name" value="Innexin"/>
    <property type="match status" value="1"/>
</dbReference>
<evidence type="ECO:0000256" key="6">
    <source>
        <dbReference type="ARBA" id="ARBA00022868"/>
    </source>
</evidence>
<dbReference type="AlphaFoldDB" id="G0PHP3"/>
<dbReference type="GO" id="GO:0005886">
    <property type="term" value="C:plasma membrane"/>
    <property type="evidence" value="ECO:0007669"/>
    <property type="project" value="UniProtKB-SubCell"/>
</dbReference>
<keyword evidence="3 12" id="KW-0813">Transport</keyword>
<evidence type="ECO:0000256" key="5">
    <source>
        <dbReference type="ARBA" id="ARBA00022692"/>
    </source>
</evidence>
<keyword evidence="15" id="KW-1185">Reference proteome</keyword>
<comment type="caution">
    <text evidence="12">Lacks conserved residue(s) required for the propagation of feature annotation.</text>
</comment>
<dbReference type="GO" id="GO:0005243">
    <property type="term" value="F:gap junction channel activity"/>
    <property type="evidence" value="ECO:0007669"/>
    <property type="project" value="TreeGrafter"/>
</dbReference>
<comment type="function">
    <text evidence="12">Structural component of the gap junctions.</text>
</comment>
<evidence type="ECO:0000313" key="14">
    <source>
        <dbReference type="EMBL" id="EGT56890.1"/>
    </source>
</evidence>
<dbReference type="InterPro" id="IPR000990">
    <property type="entry name" value="Innexin"/>
</dbReference>
<keyword evidence="5 12" id="KW-0812">Transmembrane</keyword>
<evidence type="ECO:0000256" key="2">
    <source>
        <dbReference type="ARBA" id="ARBA00004651"/>
    </source>
</evidence>
<keyword evidence="10 12" id="KW-0472">Membrane</keyword>
<dbReference type="PANTHER" id="PTHR11893">
    <property type="entry name" value="INNEXIN"/>
    <property type="match status" value="1"/>
</dbReference>
<gene>
    <name evidence="12" type="primary">inx</name>
    <name evidence="14" type="ORF">CAEBREN_31631</name>
</gene>
<evidence type="ECO:0000256" key="3">
    <source>
        <dbReference type="ARBA" id="ARBA00022448"/>
    </source>
</evidence>
<keyword evidence="6" id="KW-0303">Gap junction</keyword>
<name>G0PHP3_CAEBE</name>
<dbReference type="HOGENOM" id="CLU_619991_0_0_1"/>
<dbReference type="STRING" id="135651.G0PHP3"/>
<comment type="subcellular location">
    <subcellularLocation>
        <location evidence="1">Cell junction</location>
        <location evidence="1">Gap junction</location>
    </subcellularLocation>
    <subcellularLocation>
        <location evidence="2 12">Cell membrane</location>
        <topology evidence="2 12">Multi-pass membrane protein</topology>
    </subcellularLocation>
</comment>
<evidence type="ECO:0000313" key="15">
    <source>
        <dbReference type="Proteomes" id="UP000008068"/>
    </source>
</evidence>
<comment type="similarity">
    <text evidence="12">Belongs to the pannexin family.</text>
</comment>
<organism evidence="15">
    <name type="scientific">Caenorhabditis brenneri</name>
    <name type="common">Nematode worm</name>
    <dbReference type="NCBI Taxonomy" id="135651"/>
    <lineage>
        <taxon>Eukaryota</taxon>
        <taxon>Metazoa</taxon>
        <taxon>Ecdysozoa</taxon>
        <taxon>Nematoda</taxon>
        <taxon>Chromadorea</taxon>
        <taxon>Rhabditida</taxon>
        <taxon>Rhabditina</taxon>
        <taxon>Rhabditomorpha</taxon>
        <taxon>Rhabditoidea</taxon>
        <taxon>Rhabditidae</taxon>
        <taxon>Peloderinae</taxon>
        <taxon>Caenorhabditis</taxon>
    </lineage>
</organism>
<evidence type="ECO:0000256" key="13">
    <source>
        <dbReference type="SAM" id="MobiDB-lite"/>
    </source>
</evidence>
<feature type="transmembrane region" description="Helical" evidence="12">
    <location>
        <begin position="33"/>
        <end position="55"/>
    </location>
</feature>
<dbReference type="PROSITE" id="PS51013">
    <property type="entry name" value="PANNEXIN"/>
    <property type="match status" value="1"/>
</dbReference>
<reference evidence="15" key="1">
    <citation type="submission" date="2011-07" db="EMBL/GenBank/DDBJ databases">
        <authorList>
            <consortium name="Caenorhabditis brenneri Sequencing and Analysis Consortium"/>
            <person name="Wilson R.K."/>
        </authorList>
    </citation>
    <scope>NUCLEOTIDE SEQUENCE [LARGE SCALE GENOMIC DNA]</scope>
    <source>
        <strain evidence="15">PB2801</strain>
    </source>
</reference>
<feature type="transmembrane region" description="Helical" evidence="12">
    <location>
        <begin position="126"/>
        <end position="149"/>
    </location>
</feature>
<evidence type="ECO:0000256" key="7">
    <source>
        <dbReference type="ARBA" id="ARBA00022949"/>
    </source>
</evidence>
<keyword evidence="8 12" id="KW-1133">Transmembrane helix</keyword>
<dbReference type="OrthoDB" id="5867527at2759"/>
<evidence type="ECO:0000256" key="12">
    <source>
        <dbReference type="RuleBase" id="RU010713"/>
    </source>
</evidence>
<dbReference type="EMBL" id="GL380499">
    <property type="protein sequence ID" value="EGT56890.1"/>
    <property type="molecule type" value="Genomic_DNA"/>
</dbReference>
<evidence type="ECO:0000256" key="1">
    <source>
        <dbReference type="ARBA" id="ARBA00004610"/>
    </source>
</evidence>
<evidence type="ECO:0000256" key="9">
    <source>
        <dbReference type="ARBA" id="ARBA00023065"/>
    </source>
</evidence>
<dbReference type="InParanoid" id="G0PHP3"/>
<dbReference type="GO" id="GO:0034220">
    <property type="term" value="P:monoatomic ion transmembrane transport"/>
    <property type="evidence" value="ECO:0007669"/>
    <property type="project" value="UniProtKB-KW"/>
</dbReference>
<keyword evidence="9 12" id="KW-0406">Ion transport</keyword>
<feature type="region of interest" description="Disordered" evidence="13">
    <location>
        <begin position="420"/>
        <end position="442"/>
    </location>
</feature>
<evidence type="ECO:0000256" key="8">
    <source>
        <dbReference type="ARBA" id="ARBA00022989"/>
    </source>
</evidence>
<keyword evidence="7" id="KW-0965">Cell junction</keyword>
<sequence length="442" mass="51143">MDSNDANYKVDARDTIRWLEHKKRDRWGMHTTMLMYVLMKWMTFLSLLLQFYMMAKIYASGELLWGVHISYELLNGAYKNLYTGVFPQIVGCKTHRTQIGGNVNEFAMRCILPQNFVNSKVFLFLYWWYILAMFVSIFSAIQFTAMLMLPRYQRYATKSLLPTLEYFVNNAGNDGISVIHQHVDPLEHFVDYMGNDGYLLLQCASVPLSVVRIRSFLNSLYEIVIPKQSDHIQKHKVGKKELRSKIEDIDFDGSADCHKKKNNFKKQETMMMTDRDSFSGPLIPHSSCESYYIKRYGGPHPDLHMTTANPIDHLIDYLGNDGFLIVRMVYDMLHHYACDRLIDYVWVHEISRCDEKILIEVRKKSKIVDNSVVIDTEMDGGGDRHRGGYDHPEKKKLLSSVEPNDSVSCAKFSLSRESQPSLMLSESDEEPLLSPTLFNSLS</sequence>
<dbReference type="Proteomes" id="UP000008068">
    <property type="component" value="Unassembled WGS sequence"/>
</dbReference>
<dbReference type="GO" id="GO:0005921">
    <property type="term" value="C:gap junction"/>
    <property type="evidence" value="ECO:0007669"/>
    <property type="project" value="UniProtKB-SubCell"/>
</dbReference>
<dbReference type="eggNOG" id="ENOG502TK9T">
    <property type="taxonomic scope" value="Eukaryota"/>
</dbReference>
<protein>
    <recommendedName>
        <fullName evidence="12">Innexin</fullName>
    </recommendedName>
</protein>
<keyword evidence="4" id="KW-1003">Cell membrane</keyword>
<evidence type="ECO:0000256" key="10">
    <source>
        <dbReference type="ARBA" id="ARBA00023136"/>
    </source>
</evidence>
<evidence type="ECO:0000256" key="11">
    <source>
        <dbReference type="ARBA" id="ARBA00023303"/>
    </source>
</evidence>